<evidence type="ECO:0000313" key="3">
    <source>
        <dbReference type="EMBL" id="VTR92024.1"/>
    </source>
</evidence>
<proteinExistence type="predicted"/>
<gene>
    <name evidence="3" type="ORF">SOIL9_56900</name>
</gene>
<dbReference type="EMBL" id="LR593886">
    <property type="protein sequence ID" value="VTR92024.1"/>
    <property type="molecule type" value="Genomic_DNA"/>
</dbReference>
<dbReference type="Pfam" id="PF12770">
    <property type="entry name" value="CHAT"/>
    <property type="match status" value="1"/>
</dbReference>
<dbReference type="AlphaFoldDB" id="A0A6P2CWD5"/>
<protein>
    <submittedName>
        <fullName evidence="3">Uncharacterized protein</fullName>
    </submittedName>
</protein>
<evidence type="ECO:0000313" key="4">
    <source>
        <dbReference type="Proteomes" id="UP000464178"/>
    </source>
</evidence>
<sequence length="616" mass="65677">MIRLEQVATSDFFLLRAADSAGAVAKLLATERVPRVVIRRDGPDRTSYFVFPTKTVLARCAAAPTADLQTVLDLHAAEPVPLLEADGDAETSPDICLTHRDGVLLGLFDADLPVTSVRSSRNSGLEATGSGAGPSGPVVRHVHADFPDALPQGETASLLVSVRGAASGGAELPIATTAGLIDVVISPMRGFELVGRGEGELLVADADEPLPLQFKLRATELGPGRVKVFCFQKGVPLGAVTVHATVLAPEARAGRRGGASVPLGPAPPAAVDLTFLIEELSVNSKPFLRYTLLSTDPNVGLVTKRFAAPPFQQDPQAYFRGWYAKLDQRIRTTENLEEELGAYGADLFKSLFPDDLRALLWSLRDRIKTVQVVSEESWVPWELVQLSGPGDSGRVVDGPFLCRAFRMTRWVPDVDRRAKLTFRRVAVVAPDGSDLVHAPAERDHVLGLAVPDRRTVTRVPAERYALLAELRRGEYDGWHFVGHAKFEPADVSDSRLELEGKASLCAIDVAGAVANCGAPAPLVFLNGCQTGQAGAGLTGAGGWARRFIDAGAAVFVGTLWSVRDESAAKFAKAFYNGLLGGKRLADAVHDARAEAGTTGLAYTVFADPFAEITPSK</sequence>
<feature type="domain" description="Ternary complex associated" evidence="2">
    <location>
        <begin position="10"/>
        <end position="78"/>
    </location>
</feature>
<dbReference type="Pfam" id="PF19973">
    <property type="entry name" value="TCAD7"/>
    <property type="match status" value="1"/>
</dbReference>
<dbReference type="InterPro" id="IPR024983">
    <property type="entry name" value="CHAT_dom"/>
</dbReference>
<name>A0A6P2CWD5_9BACT</name>
<evidence type="ECO:0000259" key="1">
    <source>
        <dbReference type="Pfam" id="PF12770"/>
    </source>
</evidence>
<organism evidence="3 4">
    <name type="scientific">Gemmata massiliana</name>
    <dbReference type="NCBI Taxonomy" id="1210884"/>
    <lineage>
        <taxon>Bacteria</taxon>
        <taxon>Pseudomonadati</taxon>
        <taxon>Planctomycetota</taxon>
        <taxon>Planctomycetia</taxon>
        <taxon>Gemmatales</taxon>
        <taxon>Gemmataceae</taxon>
        <taxon>Gemmata</taxon>
    </lineage>
</organism>
<feature type="domain" description="CHAT" evidence="1">
    <location>
        <begin position="433"/>
        <end position="594"/>
    </location>
</feature>
<evidence type="ECO:0000259" key="2">
    <source>
        <dbReference type="Pfam" id="PF19973"/>
    </source>
</evidence>
<accession>A0A6P2CWD5</accession>
<dbReference type="RefSeq" id="WP_162666946.1">
    <property type="nucleotide sequence ID" value="NZ_LR593886.1"/>
</dbReference>
<dbReference type="InterPro" id="IPR045543">
    <property type="entry name" value="TCAD7"/>
</dbReference>
<dbReference type="Proteomes" id="UP000464178">
    <property type="component" value="Chromosome"/>
</dbReference>
<keyword evidence="4" id="KW-1185">Reference proteome</keyword>
<dbReference type="KEGG" id="gms:SOIL9_56900"/>
<reference evidence="3 4" key="1">
    <citation type="submission" date="2019-05" db="EMBL/GenBank/DDBJ databases">
        <authorList>
            <consortium name="Science for Life Laboratories"/>
        </authorList>
    </citation>
    <scope>NUCLEOTIDE SEQUENCE [LARGE SCALE GENOMIC DNA]</scope>
    <source>
        <strain evidence="3">Soil9</strain>
    </source>
</reference>